<dbReference type="PANTHER" id="PTHR14514">
    <property type="entry name" value="PKA ANCHORING PROTEIN"/>
    <property type="match status" value="1"/>
</dbReference>
<evidence type="ECO:0000313" key="6">
    <source>
        <dbReference type="EMBL" id="KAL0164553.1"/>
    </source>
</evidence>
<organism evidence="6 7">
    <name type="scientific">Cirrhinus mrigala</name>
    <name type="common">Mrigala</name>
    <dbReference type="NCBI Taxonomy" id="683832"/>
    <lineage>
        <taxon>Eukaryota</taxon>
        <taxon>Metazoa</taxon>
        <taxon>Chordata</taxon>
        <taxon>Craniata</taxon>
        <taxon>Vertebrata</taxon>
        <taxon>Euteleostomi</taxon>
        <taxon>Actinopterygii</taxon>
        <taxon>Neopterygii</taxon>
        <taxon>Teleostei</taxon>
        <taxon>Ostariophysi</taxon>
        <taxon>Cypriniformes</taxon>
        <taxon>Cyprinidae</taxon>
        <taxon>Labeoninae</taxon>
        <taxon>Labeonini</taxon>
        <taxon>Cirrhinus</taxon>
    </lineage>
</organism>
<dbReference type="PANTHER" id="PTHR14514:SF3">
    <property type="entry name" value="NESPRIN-1"/>
    <property type="match status" value="1"/>
</dbReference>
<gene>
    <name evidence="6" type="ORF">M9458_040306</name>
</gene>
<evidence type="ECO:0000256" key="2">
    <source>
        <dbReference type="ARBA" id="ARBA00022553"/>
    </source>
</evidence>
<keyword evidence="2" id="KW-0597">Phosphoprotein</keyword>
<evidence type="ECO:0000256" key="3">
    <source>
        <dbReference type="ARBA" id="ARBA00022737"/>
    </source>
</evidence>
<evidence type="ECO:0000256" key="5">
    <source>
        <dbReference type="SAM" id="MobiDB-lite"/>
    </source>
</evidence>
<comment type="subcellular location">
    <subcellularLocation>
        <location evidence="1">Endomembrane system</location>
    </subcellularLocation>
</comment>
<keyword evidence="4" id="KW-0472">Membrane</keyword>
<accession>A0ABD0NVR8</accession>
<feature type="region of interest" description="Disordered" evidence="5">
    <location>
        <begin position="47"/>
        <end position="68"/>
    </location>
</feature>
<protein>
    <submittedName>
        <fullName evidence="6">Uncharacterized protein</fullName>
    </submittedName>
</protein>
<feature type="non-terminal residue" evidence="6">
    <location>
        <position position="1"/>
    </location>
</feature>
<evidence type="ECO:0000313" key="7">
    <source>
        <dbReference type="Proteomes" id="UP001529510"/>
    </source>
</evidence>
<evidence type="ECO:0000256" key="1">
    <source>
        <dbReference type="ARBA" id="ARBA00004308"/>
    </source>
</evidence>
<feature type="non-terminal residue" evidence="6">
    <location>
        <position position="68"/>
    </location>
</feature>
<dbReference type="EMBL" id="JAMKFB020000020">
    <property type="protein sequence ID" value="KAL0164553.1"/>
    <property type="molecule type" value="Genomic_DNA"/>
</dbReference>
<evidence type="ECO:0000256" key="4">
    <source>
        <dbReference type="ARBA" id="ARBA00023136"/>
    </source>
</evidence>
<dbReference type="AlphaFoldDB" id="A0ABD0NVR8"/>
<comment type="caution">
    <text evidence="6">The sequence shown here is derived from an EMBL/GenBank/DDBJ whole genome shotgun (WGS) entry which is preliminary data.</text>
</comment>
<proteinExistence type="predicted"/>
<keyword evidence="7" id="KW-1185">Reference proteome</keyword>
<reference evidence="6 7" key="1">
    <citation type="submission" date="2024-05" db="EMBL/GenBank/DDBJ databases">
        <title>Genome sequencing and assembly of Indian major carp, Cirrhinus mrigala (Hamilton, 1822).</title>
        <authorList>
            <person name="Mohindra V."/>
            <person name="Chowdhury L.M."/>
            <person name="Lal K."/>
            <person name="Jena J.K."/>
        </authorList>
    </citation>
    <scope>NUCLEOTIDE SEQUENCE [LARGE SCALE GENOMIC DNA]</scope>
    <source>
        <strain evidence="6">CM1030</strain>
        <tissue evidence="6">Blood</tissue>
    </source>
</reference>
<keyword evidence="3" id="KW-0677">Repeat</keyword>
<name>A0ABD0NVR8_CIRMR</name>
<dbReference type="Proteomes" id="UP001529510">
    <property type="component" value="Unassembled WGS sequence"/>
</dbReference>
<sequence>ELALKIKGYQEQISALNSKCKMLTVKAKHATMLLTVSEVDGLSDGLEELEDEEEEMPKHPPAHPSVVM</sequence>